<protein>
    <recommendedName>
        <fullName evidence="6">FAD dependent oxidoreductase domain-containing protein</fullName>
    </recommendedName>
</protein>
<dbReference type="EMBL" id="JAEAOA010001795">
    <property type="protein sequence ID" value="KAK3575738.1"/>
    <property type="molecule type" value="Genomic_DNA"/>
</dbReference>
<dbReference type="Gene3D" id="3.50.50.60">
    <property type="entry name" value="FAD/NAD(P)-binding domain"/>
    <property type="match status" value="1"/>
</dbReference>
<sequence length="265" mass="29187">METKLTDFAVIGLGGMGSAALYHLSLTGARVTGFDQFDPPHDLGSSHGQTRIYRKLGKLILETEKYSGINFFFRRPCLSVGADKPGTVFSGALESAKIYNLKHRVADAVSIKNDFPFIRLPKHYKACIDPEAGIMIPEECIRAHLKLAEANAAVVHRQTLIQEINDTGNGFEIIANNIKYNARTLIVTAGAWTSKILPRLPVKLTVTREVMTFLETDKSLHSVKGLPSVIMSEDNGDEFYGIFALDGTHFKGGNHSFNPKKQGRP</sequence>
<keyword evidence="3" id="KW-0285">Flavoprotein</keyword>
<evidence type="ECO:0000313" key="7">
    <source>
        <dbReference type="EMBL" id="KAK3575738.1"/>
    </source>
</evidence>
<reference evidence="7" key="3">
    <citation type="submission" date="2023-05" db="EMBL/GenBank/DDBJ databases">
        <authorList>
            <person name="Smith C.H."/>
        </authorList>
    </citation>
    <scope>NUCLEOTIDE SEQUENCE</scope>
    <source>
        <strain evidence="7">CHS0354</strain>
        <tissue evidence="7">Mantle</tissue>
    </source>
</reference>
<dbReference type="Pfam" id="PF01266">
    <property type="entry name" value="DAO"/>
    <property type="match status" value="1"/>
</dbReference>
<dbReference type="PANTHER" id="PTHR10961">
    <property type="entry name" value="PEROXISOMAL SARCOSINE OXIDASE"/>
    <property type="match status" value="1"/>
</dbReference>
<dbReference type="SUPFAM" id="SSF51905">
    <property type="entry name" value="FAD/NAD(P)-binding domain"/>
    <property type="match status" value="1"/>
</dbReference>
<evidence type="ECO:0000259" key="6">
    <source>
        <dbReference type="Pfam" id="PF01266"/>
    </source>
</evidence>
<evidence type="ECO:0000256" key="3">
    <source>
        <dbReference type="ARBA" id="ARBA00022630"/>
    </source>
</evidence>
<reference evidence="7" key="1">
    <citation type="journal article" date="2021" name="Genome Biol. Evol.">
        <title>A High-Quality Reference Genome for a Parasitic Bivalve with Doubly Uniparental Inheritance (Bivalvia: Unionida).</title>
        <authorList>
            <person name="Smith C.H."/>
        </authorList>
    </citation>
    <scope>NUCLEOTIDE SEQUENCE</scope>
    <source>
        <strain evidence="7">CHS0354</strain>
    </source>
</reference>
<dbReference type="AlphaFoldDB" id="A0AAE0RL15"/>
<dbReference type="InterPro" id="IPR036188">
    <property type="entry name" value="FAD/NAD-bd_sf"/>
</dbReference>
<dbReference type="Proteomes" id="UP001195483">
    <property type="component" value="Unassembled WGS sequence"/>
</dbReference>
<evidence type="ECO:0000256" key="5">
    <source>
        <dbReference type="ARBA" id="ARBA00023002"/>
    </source>
</evidence>
<proteinExistence type="inferred from homology"/>
<dbReference type="GO" id="GO:0050660">
    <property type="term" value="F:flavin adenine dinucleotide binding"/>
    <property type="evidence" value="ECO:0007669"/>
    <property type="project" value="InterPro"/>
</dbReference>
<dbReference type="InterPro" id="IPR006076">
    <property type="entry name" value="FAD-dep_OxRdtase"/>
</dbReference>
<name>A0AAE0RL15_9BIVA</name>
<evidence type="ECO:0000313" key="8">
    <source>
        <dbReference type="Proteomes" id="UP001195483"/>
    </source>
</evidence>
<comment type="cofactor">
    <cofactor evidence="1">
        <name>FAD</name>
        <dbReference type="ChEBI" id="CHEBI:57692"/>
    </cofactor>
</comment>
<accession>A0AAE0RL15</accession>
<keyword evidence="4" id="KW-0274">FAD</keyword>
<dbReference type="InterPro" id="IPR045170">
    <property type="entry name" value="MTOX"/>
</dbReference>
<gene>
    <name evidence="7" type="ORF">CHS0354_030070</name>
</gene>
<organism evidence="7 8">
    <name type="scientific">Potamilus streckersoni</name>
    <dbReference type="NCBI Taxonomy" id="2493646"/>
    <lineage>
        <taxon>Eukaryota</taxon>
        <taxon>Metazoa</taxon>
        <taxon>Spiralia</taxon>
        <taxon>Lophotrochozoa</taxon>
        <taxon>Mollusca</taxon>
        <taxon>Bivalvia</taxon>
        <taxon>Autobranchia</taxon>
        <taxon>Heteroconchia</taxon>
        <taxon>Palaeoheterodonta</taxon>
        <taxon>Unionida</taxon>
        <taxon>Unionoidea</taxon>
        <taxon>Unionidae</taxon>
        <taxon>Ambleminae</taxon>
        <taxon>Lampsilini</taxon>
        <taxon>Potamilus</taxon>
    </lineage>
</organism>
<keyword evidence="5" id="KW-0560">Oxidoreductase</keyword>
<comment type="similarity">
    <text evidence="2">Belongs to the MSOX/MTOX family.</text>
</comment>
<reference evidence="7" key="2">
    <citation type="journal article" date="2021" name="Genome Biol. Evol.">
        <title>Developing a high-quality reference genome for a parasitic bivalve with doubly uniparental inheritance (Bivalvia: Unionida).</title>
        <authorList>
            <person name="Smith C.H."/>
        </authorList>
    </citation>
    <scope>NUCLEOTIDE SEQUENCE</scope>
    <source>
        <strain evidence="7">CHS0354</strain>
        <tissue evidence="7">Mantle</tissue>
    </source>
</reference>
<dbReference type="Gene3D" id="3.30.9.10">
    <property type="entry name" value="D-Amino Acid Oxidase, subunit A, domain 2"/>
    <property type="match status" value="1"/>
</dbReference>
<evidence type="ECO:0000256" key="2">
    <source>
        <dbReference type="ARBA" id="ARBA00010989"/>
    </source>
</evidence>
<comment type="caution">
    <text evidence="7">The sequence shown here is derived from an EMBL/GenBank/DDBJ whole genome shotgun (WGS) entry which is preliminary data.</text>
</comment>
<dbReference type="PANTHER" id="PTHR10961:SF7">
    <property type="entry name" value="FAD DEPENDENT OXIDOREDUCTASE DOMAIN-CONTAINING PROTEIN"/>
    <property type="match status" value="1"/>
</dbReference>
<evidence type="ECO:0000256" key="4">
    <source>
        <dbReference type="ARBA" id="ARBA00022827"/>
    </source>
</evidence>
<feature type="domain" description="FAD dependent oxidoreductase" evidence="6">
    <location>
        <begin position="7"/>
        <end position="257"/>
    </location>
</feature>
<evidence type="ECO:0000256" key="1">
    <source>
        <dbReference type="ARBA" id="ARBA00001974"/>
    </source>
</evidence>
<dbReference type="GO" id="GO:0008115">
    <property type="term" value="F:sarcosine oxidase activity"/>
    <property type="evidence" value="ECO:0007669"/>
    <property type="project" value="TreeGrafter"/>
</dbReference>
<keyword evidence="8" id="KW-1185">Reference proteome</keyword>